<evidence type="ECO:0000313" key="2">
    <source>
        <dbReference type="EMBL" id="SLN68507.1"/>
    </source>
</evidence>
<dbReference type="CDD" id="cd01300">
    <property type="entry name" value="YtcJ_like"/>
    <property type="match status" value="1"/>
</dbReference>
<dbReference type="RefSeq" id="WP_085889614.1">
    <property type="nucleotide sequence ID" value="NZ_FWFN01000008.1"/>
</dbReference>
<evidence type="ECO:0000313" key="3">
    <source>
        <dbReference type="Proteomes" id="UP000193963"/>
    </source>
</evidence>
<gene>
    <name evidence="2" type="primary">nfdA_2</name>
    <name evidence="2" type="ORF">PSM7751_03592</name>
</gene>
<keyword evidence="3" id="KW-1185">Reference proteome</keyword>
<dbReference type="PANTHER" id="PTHR22642">
    <property type="entry name" value="IMIDAZOLONEPROPIONASE"/>
    <property type="match status" value="1"/>
</dbReference>
<dbReference type="Gene3D" id="2.30.40.10">
    <property type="entry name" value="Urease, subunit C, domain 1"/>
    <property type="match status" value="1"/>
</dbReference>
<dbReference type="SUPFAM" id="SSF51338">
    <property type="entry name" value="Composite domain of metallo-dependent hydrolases"/>
    <property type="match status" value="1"/>
</dbReference>
<dbReference type="AlphaFoldDB" id="A0A1X7A2S7"/>
<dbReference type="EMBL" id="FWFN01000008">
    <property type="protein sequence ID" value="SLN68507.1"/>
    <property type="molecule type" value="Genomic_DNA"/>
</dbReference>
<dbReference type="Proteomes" id="UP000193963">
    <property type="component" value="Unassembled WGS sequence"/>
</dbReference>
<dbReference type="InterPro" id="IPR013108">
    <property type="entry name" value="Amidohydro_3"/>
</dbReference>
<feature type="domain" description="Amidohydrolase 3" evidence="1">
    <location>
        <begin position="65"/>
        <end position="548"/>
    </location>
</feature>
<organism evidence="2 3">
    <name type="scientific">Pseudooceanicola marinus</name>
    <dbReference type="NCBI Taxonomy" id="396013"/>
    <lineage>
        <taxon>Bacteria</taxon>
        <taxon>Pseudomonadati</taxon>
        <taxon>Pseudomonadota</taxon>
        <taxon>Alphaproteobacteria</taxon>
        <taxon>Rhodobacterales</taxon>
        <taxon>Paracoccaceae</taxon>
        <taxon>Pseudooceanicola</taxon>
    </lineage>
</organism>
<dbReference type="InterPro" id="IPR033932">
    <property type="entry name" value="YtcJ-like"/>
</dbReference>
<dbReference type="GO" id="GO:0016810">
    <property type="term" value="F:hydrolase activity, acting on carbon-nitrogen (but not peptide) bonds"/>
    <property type="evidence" value="ECO:0007669"/>
    <property type="project" value="InterPro"/>
</dbReference>
<reference evidence="2 3" key="1">
    <citation type="submission" date="2017-03" db="EMBL/GenBank/DDBJ databases">
        <authorList>
            <person name="Afonso C.L."/>
            <person name="Miller P.J."/>
            <person name="Scott M.A."/>
            <person name="Spackman E."/>
            <person name="Goraichik I."/>
            <person name="Dimitrov K.M."/>
            <person name="Suarez D.L."/>
            <person name="Swayne D.E."/>
        </authorList>
    </citation>
    <scope>NUCLEOTIDE SEQUENCE [LARGE SCALE GENOMIC DNA]</scope>
    <source>
        <strain evidence="2 3">CECT 7751</strain>
    </source>
</reference>
<dbReference type="EC" id="3.5.1.91" evidence="2"/>
<keyword evidence="2" id="KW-0378">Hydrolase</keyword>
<dbReference type="Gene3D" id="3.20.20.140">
    <property type="entry name" value="Metal-dependent hydrolases"/>
    <property type="match status" value="1"/>
</dbReference>
<dbReference type="SUPFAM" id="SSF51556">
    <property type="entry name" value="Metallo-dependent hydrolases"/>
    <property type="match status" value="1"/>
</dbReference>
<protein>
    <submittedName>
        <fullName evidence="2">N-substituted formamide deformylase</fullName>
        <ecNumber evidence="2">3.5.1.91</ecNumber>
    </submittedName>
</protein>
<sequence>MTSSPATSSAVTIFKAARIRTMNPNRALATHVAVRDGRILAVGDATDCAAWQATWDCTLDERFAQRTLMPGFVEAHGHTMEGSLWNNLFLGYFERTAPNGHVEGGLKSIEAVVEKLKEEEAKLTDPDQALVAWGFDPIYYSERMTRRHLDAVSATRPIVIMHASLHLLNVNTPVMERGNMLGQSNVEGILRDAEGVETGELQEMAAMNMAARVVGEAMAVRDVDADTLRTYGRAAVNAGVTTTTDLHQRLNDDSLAAFLSVTREADFPIRIVPALGAIQWALDEGIARARELKTQGNDRLYMGLVKIMTDGSIQGFTGRLKWPGYHNGAPNGLWNVPPAQLKAMILAYHEAGMQMHCHVNGDQASEFVIDVMEEALTKAPRPDHRHVLQHCQMADRAQFRRMKALGLSANLFANHIFYWGEQHYALTMGPDKARRMDACGTALAEGVQFSVHCDVPVTPLNPLFTAWCAVNRLTSEGRIMGPEECLPVEEALKAITIGAAYQLKLDHLVGSIEVGKFADFAVLDSDPAEVEPMKLREVRVLGTISAGQWYQSAIPLDQAPVPDVTIPDAPVPA</sequence>
<name>A0A1X7A2S7_9RHOB</name>
<accession>A0A1X7A2S7</accession>
<proteinExistence type="predicted"/>
<dbReference type="InterPro" id="IPR011059">
    <property type="entry name" value="Metal-dep_hydrolase_composite"/>
</dbReference>
<dbReference type="OrthoDB" id="9811399at2"/>
<dbReference type="InterPro" id="IPR032466">
    <property type="entry name" value="Metal_Hydrolase"/>
</dbReference>
<dbReference type="Gene3D" id="3.10.310.70">
    <property type="match status" value="1"/>
</dbReference>
<dbReference type="PANTHER" id="PTHR22642:SF2">
    <property type="entry name" value="PROTEIN LONG AFTER FAR-RED 3"/>
    <property type="match status" value="1"/>
</dbReference>
<evidence type="ECO:0000259" key="1">
    <source>
        <dbReference type="Pfam" id="PF07969"/>
    </source>
</evidence>
<dbReference type="Pfam" id="PF07969">
    <property type="entry name" value="Amidohydro_3"/>
    <property type="match status" value="1"/>
</dbReference>